<proteinExistence type="inferred from homology"/>
<gene>
    <name evidence="9" type="ORF">COO92_20970</name>
</gene>
<comment type="caution">
    <text evidence="9">The sequence shown here is derived from an EMBL/GenBank/DDBJ whole genome shotgun (WGS) entry which is preliminary data.</text>
</comment>
<keyword evidence="5 6" id="KW-0482">Metalloprotease</keyword>
<keyword evidence="2" id="KW-0479">Metal-binding</keyword>
<comment type="similarity">
    <text evidence="6">Belongs to the peptidase M48 family.</text>
</comment>
<dbReference type="EMBL" id="NXGX01000013">
    <property type="protein sequence ID" value="PKR56450.1"/>
    <property type="molecule type" value="Genomic_DNA"/>
</dbReference>
<dbReference type="GO" id="GO:0016020">
    <property type="term" value="C:membrane"/>
    <property type="evidence" value="ECO:0007669"/>
    <property type="project" value="TreeGrafter"/>
</dbReference>
<evidence type="ECO:0000313" key="9">
    <source>
        <dbReference type="EMBL" id="PKR56450.1"/>
    </source>
</evidence>
<evidence type="ECO:0000256" key="5">
    <source>
        <dbReference type="ARBA" id="ARBA00023049"/>
    </source>
</evidence>
<dbReference type="PANTHER" id="PTHR22726:SF1">
    <property type="entry name" value="METALLOENDOPEPTIDASE OMA1, MITOCHONDRIAL"/>
    <property type="match status" value="1"/>
</dbReference>
<keyword evidence="1 6" id="KW-0645">Protease</keyword>
<evidence type="ECO:0000256" key="7">
    <source>
        <dbReference type="SAM" id="Phobius"/>
    </source>
</evidence>
<feature type="domain" description="Peptidase M48" evidence="8">
    <location>
        <begin position="171"/>
        <end position="340"/>
    </location>
</feature>
<evidence type="ECO:0000256" key="3">
    <source>
        <dbReference type="ARBA" id="ARBA00022801"/>
    </source>
</evidence>
<keyword evidence="7" id="KW-0472">Membrane</keyword>
<evidence type="ECO:0000256" key="6">
    <source>
        <dbReference type="RuleBase" id="RU003983"/>
    </source>
</evidence>
<keyword evidence="10" id="KW-1185">Reference proteome</keyword>
<reference evidence="9 10" key="1">
    <citation type="submission" date="2017-09" db="EMBL/GenBank/DDBJ databases">
        <title>Biodiversity and function of Thalassospira species in the particle-attached aromatic-hydrocarbon-degrading consortia from the surface seawater of the China South Sea.</title>
        <authorList>
            <person name="Dong C."/>
            <person name="Lai Q."/>
            <person name="Shao Z."/>
        </authorList>
    </citation>
    <scope>NUCLEOTIDE SEQUENCE [LARGE SCALE GENOMIC DNA]</scope>
    <source>
        <strain evidence="9 10">139Z-12</strain>
    </source>
</reference>
<dbReference type="Proteomes" id="UP000233332">
    <property type="component" value="Unassembled WGS sequence"/>
</dbReference>
<dbReference type="Pfam" id="PF01435">
    <property type="entry name" value="Peptidase_M48"/>
    <property type="match status" value="1"/>
</dbReference>
<evidence type="ECO:0000256" key="2">
    <source>
        <dbReference type="ARBA" id="ARBA00022723"/>
    </source>
</evidence>
<evidence type="ECO:0000259" key="8">
    <source>
        <dbReference type="Pfam" id="PF01435"/>
    </source>
</evidence>
<feature type="transmembrane region" description="Helical" evidence="7">
    <location>
        <begin position="104"/>
        <end position="127"/>
    </location>
</feature>
<evidence type="ECO:0000256" key="1">
    <source>
        <dbReference type="ARBA" id="ARBA00022670"/>
    </source>
</evidence>
<dbReference type="InterPro" id="IPR051156">
    <property type="entry name" value="Mito/Outer_Membr_Metalloprot"/>
</dbReference>
<dbReference type="GO" id="GO:0051603">
    <property type="term" value="P:proteolysis involved in protein catabolic process"/>
    <property type="evidence" value="ECO:0007669"/>
    <property type="project" value="TreeGrafter"/>
</dbReference>
<keyword evidence="4 6" id="KW-0862">Zinc</keyword>
<dbReference type="GO" id="GO:0004222">
    <property type="term" value="F:metalloendopeptidase activity"/>
    <property type="evidence" value="ECO:0007669"/>
    <property type="project" value="InterPro"/>
</dbReference>
<keyword evidence="7" id="KW-0812">Transmembrane</keyword>
<keyword evidence="7" id="KW-1133">Transmembrane helix</keyword>
<keyword evidence="3 6" id="KW-0378">Hydrolase</keyword>
<protein>
    <recommendedName>
        <fullName evidence="8">Peptidase M48 domain-containing protein</fullName>
    </recommendedName>
</protein>
<evidence type="ECO:0000313" key="10">
    <source>
        <dbReference type="Proteomes" id="UP000233332"/>
    </source>
</evidence>
<dbReference type="GO" id="GO:0046872">
    <property type="term" value="F:metal ion binding"/>
    <property type="evidence" value="ECO:0007669"/>
    <property type="project" value="UniProtKB-KW"/>
</dbReference>
<dbReference type="CDD" id="cd07332">
    <property type="entry name" value="M48C_Oma1_like"/>
    <property type="match status" value="1"/>
</dbReference>
<name>A0A2N3L149_9PROT</name>
<comment type="cofactor">
    <cofactor evidence="6">
        <name>Zn(2+)</name>
        <dbReference type="ChEBI" id="CHEBI:29105"/>
    </cofactor>
    <text evidence="6">Binds 1 zinc ion per subunit.</text>
</comment>
<dbReference type="Gene3D" id="3.30.2010.10">
    <property type="entry name" value="Metalloproteases ('zincins'), catalytic domain"/>
    <property type="match status" value="1"/>
</dbReference>
<accession>A0A2N3L149</accession>
<sequence>MSFNVTARYFDGKTSAAQNVTVIIDDRDVLIDDPDGEICKIARQDLLLCEKPETNRPLRLRRAQDNGMRIVFDAQDASSVADALRHGSPAVAVDEASRKSITRLISGIVGFTVLVGLTIWLGVPVAVNLVADHYPRQSEIALGKAGREQILFALEQLEDDFAVCTPKNAADRAVQQIVAQLSNSTPFEYDYDVTFVRSNIPNALALPGGQVLVFSGLLDIMESQEAFTGVLAHEIGHSEKHHGLRNMFSNIAVTQLIRLISGGSAMVPAEFILQQGYTRDMEREADQFAFETMERANIRMTDTAVLFGKLNKTLKDGAHGLDLPEMFSSHPDMEARIAQFENGPSTGAVDISDQDWQALKSACDD</sequence>
<organism evidence="9 10">
    <name type="scientific">Thalassospira lohafexi</name>
    <dbReference type="NCBI Taxonomy" id="744227"/>
    <lineage>
        <taxon>Bacteria</taxon>
        <taxon>Pseudomonadati</taxon>
        <taxon>Pseudomonadota</taxon>
        <taxon>Alphaproteobacteria</taxon>
        <taxon>Rhodospirillales</taxon>
        <taxon>Thalassospiraceae</taxon>
        <taxon>Thalassospira</taxon>
    </lineage>
</organism>
<dbReference type="PANTHER" id="PTHR22726">
    <property type="entry name" value="METALLOENDOPEPTIDASE OMA1"/>
    <property type="match status" value="1"/>
</dbReference>
<dbReference type="RefSeq" id="WP_101304890.1">
    <property type="nucleotide sequence ID" value="NZ_NXGX01000013.1"/>
</dbReference>
<evidence type="ECO:0000256" key="4">
    <source>
        <dbReference type="ARBA" id="ARBA00022833"/>
    </source>
</evidence>
<dbReference type="AlphaFoldDB" id="A0A2N3L149"/>
<dbReference type="InterPro" id="IPR001915">
    <property type="entry name" value="Peptidase_M48"/>
</dbReference>